<reference evidence="2 3" key="1">
    <citation type="journal article" date="2017" name="Int. J. Syst. Evol. Microbiol.">
        <title>Gemmobacter straminiformis sp. nov., isolated from an artificial fountain.</title>
        <authorList>
            <person name="Kang J.Y."/>
            <person name="Kim M.J."/>
            <person name="Chun J."/>
            <person name="Son K.P."/>
            <person name="Jahng K.Y."/>
        </authorList>
    </citation>
    <scope>NUCLEOTIDE SEQUENCE [LARGE SCALE GENOMIC DNA]</scope>
    <source>
        <strain evidence="2 3">CAM-8</strain>
    </source>
</reference>
<protein>
    <submittedName>
        <fullName evidence="2">Chromosomal replication initiator DnaA</fullName>
    </submittedName>
</protein>
<evidence type="ECO:0000259" key="1">
    <source>
        <dbReference type="Pfam" id="PF22688"/>
    </source>
</evidence>
<dbReference type="Gene3D" id="3.40.50.300">
    <property type="entry name" value="P-loop containing nucleotide triphosphate hydrolases"/>
    <property type="match status" value="1"/>
</dbReference>
<evidence type="ECO:0000313" key="3">
    <source>
        <dbReference type="Proteomes" id="UP000555411"/>
    </source>
</evidence>
<gene>
    <name evidence="2" type="ORF">H7F16_16435</name>
</gene>
<dbReference type="GO" id="GO:0005886">
    <property type="term" value="C:plasma membrane"/>
    <property type="evidence" value="ECO:0007669"/>
    <property type="project" value="TreeGrafter"/>
</dbReference>
<dbReference type="PANTHER" id="PTHR30050:SF5">
    <property type="entry name" value="DNAA REGULATORY INACTIVATOR HDA"/>
    <property type="match status" value="1"/>
</dbReference>
<evidence type="ECO:0000313" key="2">
    <source>
        <dbReference type="EMBL" id="MBC2837106.1"/>
    </source>
</evidence>
<keyword evidence="3" id="KW-1185">Reference proteome</keyword>
<dbReference type="Proteomes" id="UP000555411">
    <property type="component" value="Unassembled WGS sequence"/>
</dbReference>
<proteinExistence type="predicted"/>
<dbReference type="Pfam" id="PF22688">
    <property type="entry name" value="Hda_lid"/>
    <property type="match status" value="1"/>
</dbReference>
<dbReference type="SUPFAM" id="SSF52540">
    <property type="entry name" value="P-loop containing nucleoside triphosphate hydrolases"/>
    <property type="match status" value="1"/>
</dbReference>
<dbReference type="PANTHER" id="PTHR30050">
    <property type="entry name" value="CHROMOSOMAL REPLICATION INITIATOR PROTEIN DNAA"/>
    <property type="match status" value="1"/>
</dbReference>
<feature type="domain" description="Hda lid" evidence="1">
    <location>
        <begin position="165"/>
        <end position="211"/>
    </location>
</feature>
<dbReference type="GO" id="GO:0006270">
    <property type="term" value="P:DNA replication initiation"/>
    <property type="evidence" value="ECO:0007669"/>
    <property type="project" value="TreeGrafter"/>
</dbReference>
<dbReference type="Gene3D" id="1.10.8.60">
    <property type="match status" value="1"/>
</dbReference>
<dbReference type="GO" id="GO:0003688">
    <property type="term" value="F:DNA replication origin binding"/>
    <property type="evidence" value="ECO:0007669"/>
    <property type="project" value="TreeGrafter"/>
</dbReference>
<organism evidence="2 3">
    <name type="scientific">Paragemmobacter straminiformis</name>
    <dbReference type="NCBI Taxonomy" id="2045119"/>
    <lineage>
        <taxon>Bacteria</taxon>
        <taxon>Pseudomonadati</taxon>
        <taxon>Pseudomonadota</taxon>
        <taxon>Alphaproteobacteria</taxon>
        <taxon>Rhodobacterales</taxon>
        <taxon>Paracoccaceae</taxon>
        <taxon>Paragemmobacter</taxon>
    </lineage>
</organism>
<dbReference type="InterPro" id="IPR055199">
    <property type="entry name" value="Hda_lid"/>
</dbReference>
<accession>A0A842IC02</accession>
<dbReference type="InterPro" id="IPR027417">
    <property type="entry name" value="P-loop_NTPase"/>
</dbReference>
<name>A0A842IC02_9RHOB</name>
<dbReference type="EMBL" id="JACLQD010000005">
    <property type="protein sequence ID" value="MBC2837106.1"/>
    <property type="molecule type" value="Genomic_DNA"/>
</dbReference>
<dbReference type="RefSeq" id="WP_185798719.1">
    <property type="nucleotide sequence ID" value="NZ_JACLQD010000005.1"/>
</dbReference>
<comment type="caution">
    <text evidence="2">The sequence shown here is derived from an EMBL/GenBank/DDBJ whole genome shotgun (WGS) entry which is preliminary data.</text>
</comment>
<sequence length="223" mass="23763">MTRQLAFDLPVAETFRREDFFVSPTNAPALAAVEAWRTWPGGKMLIVGPRGSGKTHLAHLWAQETGATLVRATSLAEADIPSLTAGGPVAVEDAEAVAGNREGEAAFFHLHNIVTQGAALLVTAATPPRDWGLRLPDLASRLQAAPLTRLDAPDDALLSAVLVKLFADRQIAVPPNVIPYMVQRMERSLNTARKLVAALDAVSLAQGRPVTRQLAADILGRDG</sequence>
<dbReference type="AlphaFoldDB" id="A0A842IC02"/>